<proteinExistence type="predicted"/>
<evidence type="ECO:0000256" key="4">
    <source>
        <dbReference type="ARBA" id="ARBA00022729"/>
    </source>
</evidence>
<dbReference type="InterPro" id="IPR011162">
    <property type="entry name" value="MHC_I/II-like_Ag-recog"/>
</dbReference>
<dbReference type="InterPro" id="IPR003597">
    <property type="entry name" value="Ig_C1-set"/>
</dbReference>
<dbReference type="SUPFAM" id="SSF48726">
    <property type="entry name" value="Immunoglobulin"/>
    <property type="match status" value="1"/>
</dbReference>
<keyword evidence="2" id="KW-0490">MHC I</keyword>
<dbReference type="CDD" id="cd00112">
    <property type="entry name" value="LDLa"/>
    <property type="match status" value="1"/>
</dbReference>
<evidence type="ECO:0000256" key="2">
    <source>
        <dbReference type="ARBA" id="ARBA00022451"/>
    </source>
</evidence>
<keyword evidence="9" id="KW-0325">Glycoprotein</keyword>
<dbReference type="InterPro" id="IPR013783">
    <property type="entry name" value="Ig-like_fold"/>
</dbReference>
<dbReference type="Gene3D" id="4.10.400.10">
    <property type="entry name" value="Low-density Lipoprotein Receptor"/>
    <property type="match status" value="1"/>
</dbReference>
<organism evidence="12 13">
    <name type="scientific">Pogona vitticeps</name>
    <name type="common">central bearded dragon</name>
    <dbReference type="NCBI Taxonomy" id="103695"/>
    <lineage>
        <taxon>Eukaryota</taxon>
        <taxon>Metazoa</taxon>
        <taxon>Chordata</taxon>
        <taxon>Craniata</taxon>
        <taxon>Vertebrata</taxon>
        <taxon>Euteleostomi</taxon>
        <taxon>Lepidosauria</taxon>
        <taxon>Squamata</taxon>
        <taxon>Bifurcata</taxon>
        <taxon>Unidentata</taxon>
        <taxon>Episquamata</taxon>
        <taxon>Toxicofera</taxon>
        <taxon>Iguania</taxon>
        <taxon>Acrodonta</taxon>
        <taxon>Agamidae</taxon>
        <taxon>Amphibolurinae</taxon>
        <taxon>Pogona</taxon>
    </lineage>
</organism>
<dbReference type="PANTHER" id="PTHR16675">
    <property type="entry name" value="MHC CLASS I-RELATED"/>
    <property type="match status" value="1"/>
</dbReference>
<dbReference type="Gene3D" id="3.30.500.10">
    <property type="entry name" value="MHC class I-like antigen recognition-like"/>
    <property type="match status" value="1"/>
</dbReference>
<dbReference type="SMART" id="SM00407">
    <property type="entry name" value="IGc1"/>
    <property type="match status" value="1"/>
</dbReference>
<evidence type="ECO:0000256" key="8">
    <source>
        <dbReference type="ARBA" id="ARBA00023157"/>
    </source>
</evidence>
<dbReference type="RefSeq" id="XP_072841240.1">
    <property type="nucleotide sequence ID" value="XM_072985139.1"/>
</dbReference>
<dbReference type="InterPro" id="IPR050208">
    <property type="entry name" value="MHC_class-I_related"/>
</dbReference>
<comment type="caution">
    <text evidence="10">Lacks conserved residue(s) required for the propagation of feature annotation.</text>
</comment>
<dbReference type="InterPro" id="IPR036179">
    <property type="entry name" value="Ig-like_dom_sf"/>
</dbReference>
<keyword evidence="7" id="KW-0472">Membrane</keyword>
<dbReference type="PANTHER" id="PTHR16675:SF242">
    <property type="entry name" value="MAJOR HISTOCOMPATIBILITY COMPLEX CLASS I-RELATED GENE PROTEIN"/>
    <property type="match status" value="1"/>
</dbReference>
<dbReference type="Gene3D" id="2.60.40.10">
    <property type="entry name" value="Immunoglobulins"/>
    <property type="match status" value="1"/>
</dbReference>
<keyword evidence="4" id="KW-0732">Signal</keyword>
<comment type="subcellular location">
    <subcellularLocation>
        <location evidence="1">Membrane</location>
        <topology evidence="1">Single-pass type I membrane protein</topology>
    </subcellularLocation>
</comment>
<dbReference type="InterPro" id="IPR037055">
    <property type="entry name" value="MHC_I-like_Ag-recog_sf"/>
</dbReference>
<evidence type="ECO:0000313" key="13">
    <source>
        <dbReference type="RefSeq" id="XP_072841240.1"/>
    </source>
</evidence>
<keyword evidence="6" id="KW-1133">Transmembrane helix</keyword>
<dbReference type="SMART" id="SM00192">
    <property type="entry name" value="LDLa"/>
    <property type="match status" value="1"/>
</dbReference>
<keyword evidence="8 10" id="KW-1015">Disulfide bond</keyword>
<dbReference type="PROSITE" id="PS50835">
    <property type="entry name" value="IG_LIKE"/>
    <property type="match status" value="1"/>
</dbReference>
<dbReference type="InterPro" id="IPR036055">
    <property type="entry name" value="LDL_receptor-like_sf"/>
</dbReference>
<reference evidence="13" key="1">
    <citation type="submission" date="2025-08" db="UniProtKB">
        <authorList>
            <consortium name="RefSeq"/>
        </authorList>
    </citation>
    <scope>IDENTIFICATION</scope>
</reference>
<evidence type="ECO:0000256" key="6">
    <source>
        <dbReference type="ARBA" id="ARBA00022989"/>
    </source>
</evidence>
<dbReference type="InterPro" id="IPR007110">
    <property type="entry name" value="Ig-like_dom"/>
</dbReference>
<evidence type="ECO:0000256" key="1">
    <source>
        <dbReference type="ARBA" id="ARBA00004479"/>
    </source>
</evidence>
<gene>
    <name evidence="13" type="primary">LOC110070443</name>
</gene>
<feature type="domain" description="Ig-like" evidence="11">
    <location>
        <begin position="215"/>
        <end position="252"/>
    </location>
</feature>
<dbReference type="GeneID" id="110070443"/>
<feature type="disulfide bond" evidence="10">
    <location>
        <begin position="51"/>
        <end position="69"/>
    </location>
</feature>
<sequence>MVYARSQCSDRGISHLRGREVSSGTDSLLLFPLLSIAGREPNSCSSSEFKCGDRTCIPWHYICDWFLDCQDGSDEDSVLYTPQSEKMHVYVLCFSPLGFHTLQCNDGCELGDDGQENSFHREAYDGQEIQKWEPTWDLYRHRKSFWGMNRTRWLKRHLPYLEEEELQRKSGGGRGARRGSWTTKPSLPQLHHLYSHLEDLTFLLLSYFSVSPEPPAVRVTRVGTSRSLEALVCCMDGFYPKEINVSWLKDGQVFLYETLRKGALPNTAKTFQAQLSLQIDRCQVEHAGLPKPLDVAWEGPGERQPVSSK</sequence>
<keyword evidence="3" id="KW-0812">Transmembrane</keyword>
<evidence type="ECO:0000256" key="10">
    <source>
        <dbReference type="PROSITE-ProRule" id="PRU00124"/>
    </source>
</evidence>
<dbReference type="SUPFAM" id="SSF57424">
    <property type="entry name" value="LDL receptor-like module"/>
    <property type="match status" value="1"/>
</dbReference>
<evidence type="ECO:0000256" key="3">
    <source>
        <dbReference type="ARBA" id="ARBA00022692"/>
    </source>
</evidence>
<dbReference type="Pfam" id="PF07654">
    <property type="entry name" value="C1-set"/>
    <property type="match status" value="1"/>
</dbReference>
<dbReference type="InterPro" id="IPR002172">
    <property type="entry name" value="LDrepeatLR_classA_rpt"/>
</dbReference>
<protein>
    <submittedName>
        <fullName evidence="13">Major histocompatibility complex class I-related gene protein-like</fullName>
    </submittedName>
</protein>
<evidence type="ECO:0000256" key="9">
    <source>
        <dbReference type="ARBA" id="ARBA00023180"/>
    </source>
</evidence>
<name>A0ABM5F762_9SAUR</name>
<dbReference type="SUPFAM" id="SSF54452">
    <property type="entry name" value="MHC antigen-recognition domain"/>
    <property type="match status" value="1"/>
</dbReference>
<evidence type="ECO:0000259" key="11">
    <source>
        <dbReference type="PROSITE" id="PS50835"/>
    </source>
</evidence>
<dbReference type="PROSITE" id="PS50068">
    <property type="entry name" value="LDLRA_2"/>
    <property type="match status" value="1"/>
</dbReference>
<accession>A0ABM5F762</accession>
<dbReference type="Proteomes" id="UP001652642">
    <property type="component" value="Chromosome Z"/>
</dbReference>
<dbReference type="Pfam" id="PF00057">
    <property type="entry name" value="Ldl_recept_a"/>
    <property type="match status" value="1"/>
</dbReference>
<keyword evidence="12" id="KW-1185">Reference proteome</keyword>
<keyword evidence="5" id="KW-0391">Immunity</keyword>
<evidence type="ECO:0000256" key="7">
    <source>
        <dbReference type="ARBA" id="ARBA00023136"/>
    </source>
</evidence>
<evidence type="ECO:0000313" key="12">
    <source>
        <dbReference type="Proteomes" id="UP001652642"/>
    </source>
</evidence>
<feature type="disulfide bond" evidence="10">
    <location>
        <begin position="44"/>
        <end position="56"/>
    </location>
</feature>
<evidence type="ECO:0000256" key="5">
    <source>
        <dbReference type="ARBA" id="ARBA00022859"/>
    </source>
</evidence>